<sequence>VNIDCGTSLPGIDKNNIKWVGDKDFVTSGSSATVSSTTVQTYLTTLRYFPTGDSNCYSNIPVTKGGKVLVRTMFYYGNYDGKSSSPAFSVLFEGKHRGTVSISSPLEPYLLELIFSPASGVTNVCFLRTSSSSNPFVSSIEVVDLDDGMYDELGPGEGRFWLPSAIDVSLTGIPSTAASIDTSGASNKPPESVLRNSWSREGLSLVDQTLPSGGVPVYLAMYFSEPLELSARSFNILYGGKQVNKGPIVPVYGNATQVVVRDVVASSTTKLVFQSTASALLPPMINALELYVISTGTSGSGGGNGSGTGGGGSGGGGSGSGGGGGSGSGGSGGGLTSKGKKSKVPTILGSVSAVAFALVAYVVIALIFANRRKARLQALAIPTSVSQMGTGASPLFGQQMGNDSNQPAYESDMGDINDLIGVNQSYVAQ</sequence>
<feature type="domain" description="Malectin-like" evidence="8">
    <location>
        <begin position="158"/>
        <end position="292"/>
    </location>
</feature>
<dbReference type="PANTHER" id="PTHR45631">
    <property type="entry name" value="OS07G0107800 PROTEIN-RELATED"/>
    <property type="match status" value="1"/>
</dbReference>
<keyword evidence="10" id="KW-1185">Reference proteome</keyword>
<feature type="compositionally biased region" description="Gly residues" evidence="6">
    <location>
        <begin position="301"/>
        <end position="336"/>
    </location>
</feature>
<feature type="transmembrane region" description="Helical" evidence="7">
    <location>
        <begin position="347"/>
        <end position="369"/>
    </location>
</feature>
<keyword evidence="5 7" id="KW-0472">Membrane</keyword>
<accession>R0H9D5</accession>
<name>R0H9D5_9BRAS</name>
<dbReference type="Proteomes" id="UP000029121">
    <property type="component" value="Unassembled WGS sequence"/>
</dbReference>
<evidence type="ECO:0000256" key="7">
    <source>
        <dbReference type="SAM" id="Phobius"/>
    </source>
</evidence>
<dbReference type="InterPro" id="IPR024788">
    <property type="entry name" value="Malectin-like_Carb-bd_dom"/>
</dbReference>
<keyword evidence="2 7" id="KW-0812">Transmembrane</keyword>
<evidence type="ECO:0000256" key="3">
    <source>
        <dbReference type="ARBA" id="ARBA00022729"/>
    </source>
</evidence>
<dbReference type="STRING" id="81985.R0H9D5"/>
<evidence type="ECO:0000259" key="8">
    <source>
        <dbReference type="Pfam" id="PF12819"/>
    </source>
</evidence>
<proteinExistence type="predicted"/>
<evidence type="ECO:0000256" key="1">
    <source>
        <dbReference type="ARBA" id="ARBA00004167"/>
    </source>
</evidence>
<evidence type="ECO:0000313" key="9">
    <source>
        <dbReference type="EMBL" id="EOA25969.1"/>
    </source>
</evidence>
<dbReference type="Pfam" id="PF12819">
    <property type="entry name" value="Malectin_like"/>
    <property type="match status" value="2"/>
</dbReference>
<dbReference type="PANTHER" id="PTHR45631:SF141">
    <property type="entry name" value="ER PROTEIN CARBOHYDRATE-BINDING PROTEIN"/>
    <property type="match status" value="1"/>
</dbReference>
<feature type="region of interest" description="Disordered" evidence="6">
    <location>
        <begin position="301"/>
        <end position="337"/>
    </location>
</feature>
<keyword evidence="3" id="KW-0732">Signal</keyword>
<evidence type="ECO:0000256" key="6">
    <source>
        <dbReference type="SAM" id="MobiDB-lite"/>
    </source>
</evidence>
<dbReference type="EMBL" id="KB870809">
    <property type="protein sequence ID" value="EOA25969.1"/>
    <property type="molecule type" value="Genomic_DNA"/>
</dbReference>
<reference evidence="10" key="1">
    <citation type="journal article" date="2013" name="Nat. Genet.">
        <title>The Capsella rubella genome and the genomic consequences of rapid mating system evolution.</title>
        <authorList>
            <person name="Slotte T."/>
            <person name="Hazzouri K.M."/>
            <person name="Agren J.A."/>
            <person name="Koenig D."/>
            <person name="Maumus F."/>
            <person name="Guo Y.L."/>
            <person name="Steige K."/>
            <person name="Platts A.E."/>
            <person name="Escobar J.S."/>
            <person name="Newman L.K."/>
            <person name="Wang W."/>
            <person name="Mandakova T."/>
            <person name="Vello E."/>
            <person name="Smith L.M."/>
            <person name="Henz S.R."/>
            <person name="Steffen J."/>
            <person name="Takuno S."/>
            <person name="Brandvain Y."/>
            <person name="Coop G."/>
            <person name="Andolfatto P."/>
            <person name="Hu T.T."/>
            <person name="Blanchette M."/>
            <person name="Clark R.M."/>
            <person name="Quesneville H."/>
            <person name="Nordborg M."/>
            <person name="Gaut B.S."/>
            <person name="Lysak M.A."/>
            <person name="Jenkins J."/>
            <person name="Grimwood J."/>
            <person name="Chapman J."/>
            <person name="Prochnik S."/>
            <person name="Shu S."/>
            <person name="Rokhsar D."/>
            <person name="Schmutz J."/>
            <person name="Weigel D."/>
            <person name="Wright S.I."/>
        </authorList>
    </citation>
    <scope>NUCLEOTIDE SEQUENCE [LARGE SCALE GENOMIC DNA]</scope>
    <source>
        <strain evidence="10">cv. Monte Gargano</strain>
    </source>
</reference>
<evidence type="ECO:0000256" key="2">
    <source>
        <dbReference type="ARBA" id="ARBA00022692"/>
    </source>
</evidence>
<dbReference type="Gene3D" id="2.60.120.430">
    <property type="entry name" value="Galactose-binding lectin"/>
    <property type="match status" value="1"/>
</dbReference>
<protein>
    <recommendedName>
        <fullName evidence="8">Malectin-like domain-containing protein</fullName>
    </recommendedName>
</protein>
<evidence type="ECO:0000256" key="4">
    <source>
        <dbReference type="ARBA" id="ARBA00022989"/>
    </source>
</evidence>
<dbReference type="GO" id="GO:0016020">
    <property type="term" value="C:membrane"/>
    <property type="evidence" value="ECO:0007669"/>
    <property type="project" value="UniProtKB-SubCell"/>
</dbReference>
<feature type="non-terminal residue" evidence="9">
    <location>
        <position position="1"/>
    </location>
</feature>
<evidence type="ECO:0000256" key="5">
    <source>
        <dbReference type="ARBA" id="ARBA00023136"/>
    </source>
</evidence>
<dbReference type="AlphaFoldDB" id="R0H9D5"/>
<gene>
    <name evidence="9" type="ORF">CARUB_v10019358mg</name>
</gene>
<comment type="subcellular location">
    <subcellularLocation>
        <location evidence="1">Membrane</location>
        <topology evidence="1">Single-pass membrane protein</topology>
    </subcellularLocation>
</comment>
<dbReference type="eggNOG" id="ENOG502QVXJ">
    <property type="taxonomic scope" value="Eukaryota"/>
</dbReference>
<evidence type="ECO:0000313" key="10">
    <source>
        <dbReference type="Proteomes" id="UP000029121"/>
    </source>
</evidence>
<keyword evidence="4 7" id="KW-1133">Transmembrane helix</keyword>
<feature type="domain" description="Malectin-like" evidence="8">
    <location>
        <begin position="3"/>
        <end position="151"/>
    </location>
</feature>
<organism evidence="9 10">
    <name type="scientific">Capsella rubella</name>
    <dbReference type="NCBI Taxonomy" id="81985"/>
    <lineage>
        <taxon>Eukaryota</taxon>
        <taxon>Viridiplantae</taxon>
        <taxon>Streptophyta</taxon>
        <taxon>Embryophyta</taxon>
        <taxon>Tracheophyta</taxon>
        <taxon>Spermatophyta</taxon>
        <taxon>Magnoliopsida</taxon>
        <taxon>eudicotyledons</taxon>
        <taxon>Gunneridae</taxon>
        <taxon>Pentapetalae</taxon>
        <taxon>rosids</taxon>
        <taxon>malvids</taxon>
        <taxon>Brassicales</taxon>
        <taxon>Brassicaceae</taxon>
        <taxon>Camelineae</taxon>
        <taxon>Capsella</taxon>
    </lineage>
</organism>